<protein>
    <submittedName>
        <fullName evidence="3">10 TMS hypothetical membrane protein</fullName>
    </submittedName>
</protein>
<feature type="transmembrane region" description="Helical" evidence="1">
    <location>
        <begin position="16"/>
        <end position="35"/>
    </location>
</feature>
<evidence type="ECO:0000259" key="2">
    <source>
        <dbReference type="Pfam" id="PF04235"/>
    </source>
</evidence>
<proteinExistence type="predicted"/>
<dbReference type="PANTHER" id="PTHR30590">
    <property type="entry name" value="INNER MEMBRANE PROTEIN"/>
    <property type="match status" value="1"/>
</dbReference>
<feature type="transmembrane region" description="Helical" evidence="1">
    <location>
        <begin position="326"/>
        <end position="345"/>
    </location>
</feature>
<feature type="transmembrane region" description="Helical" evidence="1">
    <location>
        <begin position="351"/>
        <end position="374"/>
    </location>
</feature>
<feature type="domain" description="DUF418" evidence="2">
    <location>
        <begin position="232"/>
        <end position="393"/>
    </location>
</feature>
<keyword evidence="1" id="KW-0812">Transmembrane</keyword>
<dbReference type="PANTHER" id="PTHR30590:SF2">
    <property type="entry name" value="INNER MEMBRANE PROTEIN"/>
    <property type="match status" value="1"/>
</dbReference>
<organism evidence="3 4">
    <name type="scientific">Agrococcus casei LMG 22410</name>
    <dbReference type="NCBI Taxonomy" id="1255656"/>
    <lineage>
        <taxon>Bacteria</taxon>
        <taxon>Bacillati</taxon>
        <taxon>Actinomycetota</taxon>
        <taxon>Actinomycetes</taxon>
        <taxon>Micrococcales</taxon>
        <taxon>Microbacteriaceae</taxon>
        <taxon>Agrococcus</taxon>
    </lineage>
</organism>
<keyword evidence="4" id="KW-1185">Reference proteome</keyword>
<name>A0A1R4F141_9MICO</name>
<gene>
    <name evidence="3" type="ORF">CZ674_01980</name>
</gene>
<accession>A0A1R4F141</accession>
<keyword evidence="1" id="KW-1133">Transmembrane helix</keyword>
<evidence type="ECO:0000313" key="4">
    <source>
        <dbReference type="Proteomes" id="UP000195787"/>
    </source>
</evidence>
<dbReference type="EMBL" id="FUHU01000010">
    <property type="protein sequence ID" value="SJM49630.1"/>
    <property type="molecule type" value="Genomic_DNA"/>
</dbReference>
<feature type="transmembrane region" description="Helical" evidence="1">
    <location>
        <begin position="286"/>
        <end position="305"/>
    </location>
</feature>
<keyword evidence="1" id="KW-0472">Membrane</keyword>
<feature type="transmembrane region" description="Helical" evidence="1">
    <location>
        <begin position="206"/>
        <end position="231"/>
    </location>
</feature>
<feature type="transmembrane region" description="Helical" evidence="1">
    <location>
        <begin position="251"/>
        <end position="274"/>
    </location>
</feature>
<feature type="transmembrane region" description="Helical" evidence="1">
    <location>
        <begin position="101"/>
        <end position="119"/>
    </location>
</feature>
<reference evidence="3 4" key="1">
    <citation type="submission" date="2017-02" db="EMBL/GenBank/DDBJ databases">
        <authorList>
            <person name="Peterson S.W."/>
        </authorList>
    </citation>
    <scope>NUCLEOTIDE SEQUENCE [LARGE SCALE GENOMIC DNA]</scope>
    <source>
        <strain evidence="3 4">LMG 22410</strain>
    </source>
</reference>
<feature type="transmembrane region" description="Helical" evidence="1">
    <location>
        <begin position="153"/>
        <end position="177"/>
    </location>
</feature>
<feature type="transmembrane region" description="Helical" evidence="1">
    <location>
        <begin position="55"/>
        <end position="81"/>
    </location>
</feature>
<sequence length="402" mass="42936">MMNTPAPVARAFAPDLARGFMLLLIAMANVSWFLYGRDFGMAGAHPLDGTALDRALQAFMMIAVDGRAYPLFAFLFGYGMVQFTRSRIARGIEYREVRRMLRRRHWAMLLAFGLPHAALLFMGDIVGAYGLVGLVLVGIFFDRTDRTLTICVWVLAGLMALFAVFSLVGGIAAAVFMPTGALESADVSRDLTVATESYLASIGGRLMMWASIGVVQGFFSAVPLCILLGWLAARHGVLDDPARHRRLLTRVAVVGIPVGLLGGMPTALTHLGVFGLPSWAFSGVDFVLGAAGALGYVALFGLIAARWQSAPPAVALWIAAVGKRSLTFYLLQSLVFAPLFSAWGFGLGGSVGTAGALGIAVLVWIVSVLLAVLLESRGARGPAEVLLRRLTYGRQRTDAAAR</sequence>
<dbReference type="InterPro" id="IPR052529">
    <property type="entry name" value="Bact_Transport_Assoc"/>
</dbReference>
<evidence type="ECO:0000256" key="1">
    <source>
        <dbReference type="SAM" id="Phobius"/>
    </source>
</evidence>
<evidence type="ECO:0000313" key="3">
    <source>
        <dbReference type="EMBL" id="SJM49630.1"/>
    </source>
</evidence>
<dbReference type="Proteomes" id="UP000195787">
    <property type="component" value="Unassembled WGS sequence"/>
</dbReference>
<feature type="transmembrane region" description="Helical" evidence="1">
    <location>
        <begin position="125"/>
        <end position="141"/>
    </location>
</feature>
<dbReference type="Pfam" id="PF04235">
    <property type="entry name" value="DUF418"/>
    <property type="match status" value="1"/>
</dbReference>
<dbReference type="InterPro" id="IPR007349">
    <property type="entry name" value="DUF418"/>
</dbReference>
<dbReference type="AlphaFoldDB" id="A0A1R4F141"/>